<gene>
    <name evidence="2" type="ORF">SDC9_152252</name>
</gene>
<feature type="region of interest" description="Disordered" evidence="1">
    <location>
        <begin position="109"/>
        <end position="149"/>
    </location>
</feature>
<comment type="caution">
    <text evidence="2">The sequence shown here is derived from an EMBL/GenBank/DDBJ whole genome shotgun (WGS) entry which is preliminary data.</text>
</comment>
<sequence length="253" mass="27613">MGPVFHRVDGLKLAYVQHPPNHAAQAAALLRNNLQVLLFAFIGDGPVQNAVGIPGDGGHGGFQLVRDVGDKLPALSLRLQQRLCHIVKRNRQLADFIVSFRVPHADVKLSVGKPPGGGHHLPDGPNLPHGGDGGSHKRHHQYHAGGHDKQANKALPHFVQRRVKHGHDKHRAHRFPRRIRHRNAHHKVLFRIHSAQIGAAGTHPLRQGFVHQVPGDGDGQPVQPRVGGKEGTALRVADEKIQVGYGRGKASQR</sequence>
<evidence type="ECO:0000256" key="1">
    <source>
        <dbReference type="SAM" id="MobiDB-lite"/>
    </source>
</evidence>
<organism evidence="2">
    <name type="scientific">bioreactor metagenome</name>
    <dbReference type="NCBI Taxonomy" id="1076179"/>
    <lineage>
        <taxon>unclassified sequences</taxon>
        <taxon>metagenomes</taxon>
        <taxon>ecological metagenomes</taxon>
    </lineage>
</organism>
<evidence type="ECO:0000313" key="2">
    <source>
        <dbReference type="EMBL" id="MPN05003.1"/>
    </source>
</evidence>
<dbReference type="EMBL" id="VSSQ01050914">
    <property type="protein sequence ID" value="MPN05003.1"/>
    <property type="molecule type" value="Genomic_DNA"/>
</dbReference>
<accession>A0A645EWX5</accession>
<proteinExistence type="predicted"/>
<protein>
    <submittedName>
        <fullName evidence="2">Uncharacterized protein</fullName>
    </submittedName>
</protein>
<dbReference type="AlphaFoldDB" id="A0A645EWX5"/>
<reference evidence="2" key="1">
    <citation type="submission" date="2019-08" db="EMBL/GenBank/DDBJ databases">
        <authorList>
            <person name="Kucharzyk K."/>
            <person name="Murdoch R.W."/>
            <person name="Higgins S."/>
            <person name="Loffler F."/>
        </authorList>
    </citation>
    <scope>NUCLEOTIDE SEQUENCE</scope>
</reference>
<name>A0A645EWX5_9ZZZZ</name>